<dbReference type="KEGG" id="rdp:RD2015_2251"/>
<reference evidence="2 3" key="1">
    <citation type="submission" date="2015-12" db="EMBL/GenBank/DDBJ databases">
        <title>Complete genome of Roseateles depolymerans KCTC 42856.</title>
        <authorList>
            <person name="Kim K.M."/>
        </authorList>
    </citation>
    <scope>NUCLEOTIDE SEQUENCE [LARGE SCALE GENOMIC DNA]</scope>
    <source>
        <strain evidence="2 3">KCTC 42856</strain>
    </source>
</reference>
<evidence type="ECO:0000313" key="3">
    <source>
        <dbReference type="Proteomes" id="UP000060699"/>
    </source>
</evidence>
<evidence type="ECO:0000256" key="1">
    <source>
        <dbReference type="SAM" id="MobiDB-lite"/>
    </source>
</evidence>
<dbReference type="EMBL" id="CP013729">
    <property type="protein sequence ID" value="ALV06723.1"/>
    <property type="molecule type" value="Genomic_DNA"/>
</dbReference>
<dbReference type="AlphaFoldDB" id="A0A0U3MUQ5"/>
<name>A0A0U3MUQ5_9BURK</name>
<organism evidence="2 3">
    <name type="scientific">Roseateles depolymerans</name>
    <dbReference type="NCBI Taxonomy" id="76731"/>
    <lineage>
        <taxon>Bacteria</taxon>
        <taxon>Pseudomonadati</taxon>
        <taxon>Pseudomonadota</taxon>
        <taxon>Betaproteobacteria</taxon>
        <taxon>Burkholderiales</taxon>
        <taxon>Sphaerotilaceae</taxon>
        <taxon>Roseateles</taxon>
    </lineage>
</organism>
<keyword evidence="3" id="KW-1185">Reference proteome</keyword>
<sequence length="248" mass="28203">MVIKQIRQWFTVRANAARWRPLTEWAEQRGGVLRHTRDGRGFVIDLPRALPGLTRIEWGPSQRSYIKGAELRMRCELKLHPDLQMMIIERQLMDELERSVFEAYTDTLRTRVDTDTPEEMRWLVMFPKQPVQESKLVKQRFGAVSVSRELSSNWLSPELCARLAQASQDILVEGRPFVLLSLRGNIYLRTAMPDATLNEVQGLVSVLEAAAQSAQDLSRRNGGDAMWPTTTSAAWHNRAAESEDGASA</sequence>
<accession>A0A0U3MUQ5</accession>
<dbReference type="RefSeq" id="WP_058934959.1">
    <property type="nucleotide sequence ID" value="NZ_CP013729.1"/>
</dbReference>
<gene>
    <name evidence="2" type="ORF">RD2015_2251</name>
</gene>
<feature type="region of interest" description="Disordered" evidence="1">
    <location>
        <begin position="217"/>
        <end position="248"/>
    </location>
</feature>
<proteinExistence type="predicted"/>
<evidence type="ECO:0000313" key="2">
    <source>
        <dbReference type="EMBL" id="ALV06723.1"/>
    </source>
</evidence>
<dbReference type="Proteomes" id="UP000060699">
    <property type="component" value="Chromosome"/>
</dbReference>
<protein>
    <submittedName>
        <fullName evidence="2">Uncharacterized protein</fullName>
    </submittedName>
</protein>
<dbReference type="OrthoDB" id="9151455at2"/>